<dbReference type="RefSeq" id="WP_218444344.1">
    <property type="nucleotide sequence ID" value="NZ_JAGSPA010000001.1"/>
</dbReference>
<comment type="caution">
    <text evidence="1">The sequence shown here is derived from an EMBL/GenBank/DDBJ whole genome shotgun (WGS) entry which is preliminary data.</text>
</comment>
<dbReference type="Proteomes" id="UP000722336">
    <property type="component" value="Unassembled WGS sequence"/>
</dbReference>
<name>A0ABS6SBY4_9SPHN</name>
<sequence>MSPPNAVSGIIAADLTLPTTGIAPGDHDGMLPGWLNVLPPLKAAVDFGIDLRNHDAARSWGQGFVNG</sequence>
<proteinExistence type="predicted"/>
<evidence type="ECO:0000313" key="1">
    <source>
        <dbReference type="EMBL" id="MBV7255937.1"/>
    </source>
</evidence>
<keyword evidence="2" id="KW-1185">Reference proteome</keyword>
<organism evidence="1 2">
    <name type="scientific">Pacificimonas pallii</name>
    <dbReference type="NCBI Taxonomy" id="2827236"/>
    <lineage>
        <taxon>Bacteria</taxon>
        <taxon>Pseudomonadati</taxon>
        <taxon>Pseudomonadota</taxon>
        <taxon>Alphaproteobacteria</taxon>
        <taxon>Sphingomonadales</taxon>
        <taxon>Sphingosinicellaceae</taxon>
        <taxon>Pacificimonas</taxon>
    </lineage>
</organism>
<reference evidence="1 2" key="1">
    <citation type="submission" date="2021-04" db="EMBL/GenBank/DDBJ databases">
        <authorList>
            <person name="Pira H."/>
            <person name="Risdian C."/>
            <person name="Wink J."/>
        </authorList>
    </citation>
    <scope>NUCLEOTIDE SEQUENCE [LARGE SCALE GENOMIC DNA]</scope>
    <source>
        <strain evidence="1 2">WHA3</strain>
    </source>
</reference>
<evidence type="ECO:0000313" key="2">
    <source>
        <dbReference type="Proteomes" id="UP000722336"/>
    </source>
</evidence>
<accession>A0ABS6SBY4</accession>
<protein>
    <submittedName>
        <fullName evidence="1">Uncharacterized protein</fullName>
    </submittedName>
</protein>
<dbReference type="EMBL" id="JAGSPA010000001">
    <property type="protein sequence ID" value="MBV7255937.1"/>
    <property type="molecule type" value="Genomic_DNA"/>
</dbReference>
<gene>
    <name evidence="1" type="ORF">KCG44_03970</name>
</gene>